<dbReference type="Proteomes" id="UP000521872">
    <property type="component" value="Unassembled WGS sequence"/>
</dbReference>
<accession>A0A8H4VJ30</accession>
<dbReference type="InterPro" id="IPR027417">
    <property type="entry name" value="P-loop_NTPase"/>
</dbReference>
<organism evidence="3 4">
    <name type="scientific">Agrocybe pediades</name>
    <dbReference type="NCBI Taxonomy" id="84607"/>
    <lineage>
        <taxon>Eukaryota</taxon>
        <taxon>Fungi</taxon>
        <taxon>Dikarya</taxon>
        <taxon>Basidiomycota</taxon>
        <taxon>Agaricomycotina</taxon>
        <taxon>Agaricomycetes</taxon>
        <taxon>Agaricomycetidae</taxon>
        <taxon>Agaricales</taxon>
        <taxon>Agaricineae</taxon>
        <taxon>Strophariaceae</taxon>
        <taxon>Agrocybe</taxon>
    </lineage>
</organism>
<dbReference type="SUPFAM" id="SSF52540">
    <property type="entry name" value="P-loop containing nucleoside triphosphate hydrolases"/>
    <property type="match status" value="1"/>
</dbReference>
<gene>
    <name evidence="3" type="ORF">D9613_011983</name>
</gene>
<name>A0A8H4VJ30_9AGAR</name>
<comment type="caution">
    <text evidence="3">The sequence shown here is derived from an EMBL/GenBank/DDBJ whole genome shotgun (WGS) entry which is preliminary data.</text>
</comment>
<dbReference type="Gene3D" id="3.40.50.300">
    <property type="entry name" value="P-loop containing nucleotide triphosphate hydrolases"/>
    <property type="match status" value="1"/>
</dbReference>
<reference evidence="3 4" key="1">
    <citation type="submission" date="2019-12" db="EMBL/GenBank/DDBJ databases">
        <authorList>
            <person name="Floudas D."/>
            <person name="Bentzer J."/>
            <person name="Ahren D."/>
            <person name="Johansson T."/>
            <person name="Persson P."/>
            <person name="Tunlid A."/>
        </authorList>
    </citation>
    <scope>NUCLEOTIDE SEQUENCE [LARGE SCALE GENOMIC DNA]</scope>
    <source>
        <strain evidence="3 4">CBS 102.39</strain>
    </source>
</reference>
<dbReference type="Pfam" id="PF24883">
    <property type="entry name" value="NPHP3_N"/>
    <property type="match status" value="1"/>
</dbReference>
<protein>
    <recommendedName>
        <fullName evidence="2">Nephrocystin 3-like N-terminal domain-containing protein</fullName>
    </recommendedName>
</protein>
<evidence type="ECO:0000313" key="3">
    <source>
        <dbReference type="EMBL" id="KAF4609705.1"/>
    </source>
</evidence>
<keyword evidence="1" id="KW-0677">Repeat</keyword>
<sequence>MSTMVSLSHGVITGGEFIQINYHGQKAPIDKLTDAIAANAFHDSAARFDPPKCHPRTRVKILDEIMGRIVGQGENTAVKPFLWLNGAAGAGKSAIAQSTIERCMERGLRLASFFFSKTDPTRNRPEPLIATLAYQLYQAFPGTEVQTEIISAISKEPLIFTKQIQQQFTALVVQPLKTYLSRHNFPEPQTSFLIVIDGLDECIEPASSQKAILSDLAKSLHGSNPCIQIIVASRPEHDIKLSFSSEYLHDNHTFLSLDLNGPYEAQADIRLYLLDRFAQIKDEFNKRTKGTKLGQSWPVERVIRELAWKSSGQFIYAATIIRYVESTRHRPDHRLDMVLNLRQLRNGDHPFAKLDELYSMILQSSSDIEKVLEVLSLVFNLRGVSSELEVNEIEKLLGYEEGEVETLFCDLGALVQLSESPESTLKILHASLHDYLLDKARSKQFHIDQSGQYIGRHMTNALAYLASYASLGLAYDPLLAESYSRPASHAANFLFIFSFPLEEFLAPNFFSESYDTDYFVGFYPWEFICAFLHILRILARKDPTCSYIEDHQHRILDSLMIHTLQEYVDDEAMALILALFCHLGSHRFVPWCDMCLTFEVHGIVLPDLTFTRILFGHIVHIEDDLWLKALWSPGHSDLTETDSNFYDYMHGFLRRVSAPNPTVYAKAAKVCFDALPLLPVPSSSWKSNGVADDTEDDPCPHLLFDDENFRGPWMFRILWSDLSGQNAIEMVGYDDEQSDSDDEDDRLRQRESLGALYFTVLGYLIFFLPRCGRSDDLITACQKQQTSYIEQPNNPFPIRWRRLHVEINKYLASALPTSNV</sequence>
<keyword evidence="4" id="KW-1185">Reference proteome</keyword>
<proteinExistence type="predicted"/>
<dbReference type="InterPro" id="IPR056884">
    <property type="entry name" value="NPHP3-like_N"/>
</dbReference>
<feature type="domain" description="Nephrocystin 3-like N-terminal" evidence="2">
    <location>
        <begin position="78"/>
        <end position="234"/>
    </location>
</feature>
<dbReference type="EMBL" id="JAACJL010000060">
    <property type="protein sequence ID" value="KAF4609705.1"/>
    <property type="molecule type" value="Genomic_DNA"/>
</dbReference>
<evidence type="ECO:0000256" key="1">
    <source>
        <dbReference type="ARBA" id="ARBA00022737"/>
    </source>
</evidence>
<dbReference type="PANTHER" id="PTHR10039:SF14">
    <property type="entry name" value="NACHT DOMAIN-CONTAINING PROTEIN"/>
    <property type="match status" value="1"/>
</dbReference>
<dbReference type="PANTHER" id="PTHR10039">
    <property type="entry name" value="AMELOGENIN"/>
    <property type="match status" value="1"/>
</dbReference>
<evidence type="ECO:0000313" key="4">
    <source>
        <dbReference type="Proteomes" id="UP000521872"/>
    </source>
</evidence>
<dbReference type="AlphaFoldDB" id="A0A8H4VJ30"/>
<evidence type="ECO:0000259" key="2">
    <source>
        <dbReference type="Pfam" id="PF24883"/>
    </source>
</evidence>